<feature type="region of interest" description="Disordered" evidence="1">
    <location>
        <begin position="49"/>
        <end position="121"/>
    </location>
</feature>
<feature type="region of interest" description="Disordered" evidence="1">
    <location>
        <begin position="253"/>
        <end position="317"/>
    </location>
</feature>
<proteinExistence type="predicted"/>
<evidence type="ECO:0000256" key="1">
    <source>
        <dbReference type="SAM" id="MobiDB-lite"/>
    </source>
</evidence>
<evidence type="ECO:0000313" key="2">
    <source>
        <dbReference type="EMBL" id="CAE8673780.1"/>
    </source>
</evidence>
<sequence>MGDRAVMGANFTEFPLVRFKLQPDAEKALAALKSGQVYLDGIVLKGEWRGGTRRPQTRGETSSAAPRGEDEAGSRTLQEPPSVSSRGAKRSPSRRRKRSRSRSRSRRRRVLSPPAAKTASKVSALSLNTLALLLGLPENKDAGNSESTLSKNPLYRHTDIQTFAICRRQETSYERDQRTAHREYEDVPKALGNKKDAAEGRESHVSSNIEPDNIRVIDAEDADDGIAEAAMHSLRKAYKSRARVLREVLNGHADDLSEDTQSAKPSTSMSSSSSDDSDRYFGSEGRLSDDDEDVSECHTIGKVEQDHFGDDADEADKELLVVDADAQSEA</sequence>
<dbReference type="AlphaFoldDB" id="A0A813JCK8"/>
<name>A0A813JCK8_POLGL</name>
<feature type="compositionally biased region" description="Basic residues" evidence="1">
    <location>
        <begin position="87"/>
        <end position="110"/>
    </location>
</feature>
<reference evidence="2" key="1">
    <citation type="submission" date="2021-02" db="EMBL/GenBank/DDBJ databases">
        <authorList>
            <person name="Dougan E. K."/>
            <person name="Rhodes N."/>
            <person name="Thang M."/>
            <person name="Chan C."/>
        </authorList>
    </citation>
    <scope>NUCLEOTIDE SEQUENCE</scope>
</reference>
<protein>
    <submittedName>
        <fullName evidence="2">Uncharacterized protein</fullName>
    </submittedName>
</protein>
<evidence type="ECO:0000313" key="3">
    <source>
        <dbReference type="Proteomes" id="UP000626109"/>
    </source>
</evidence>
<feature type="compositionally biased region" description="Basic and acidic residues" evidence="1">
    <location>
        <begin position="295"/>
        <end position="310"/>
    </location>
</feature>
<accession>A0A813JCK8</accession>
<organism evidence="2 3">
    <name type="scientific">Polarella glacialis</name>
    <name type="common">Dinoflagellate</name>
    <dbReference type="NCBI Taxonomy" id="89957"/>
    <lineage>
        <taxon>Eukaryota</taxon>
        <taxon>Sar</taxon>
        <taxon>Alveolata</taxon>
        <taxon>Dinophyceae</taxon>
        <taxon>Suessiales</taxon>
        <taxon>Suessiaceae</taxon>
        <taxon>Polarella</taxon>
    </lineage>
</organism>
<dbReference type="Proteomes" id="UP000626109">
    <property type="component" value="Unassembled WGS sequence"/>
</dbReference>
<feature type="region of interest" description="Disordered" evidence="1">
    <location>
        <begin position="171"/>
        <end position="209"/>
    </location>
</feature>
<dbReference type="EMBL" id="CAJNNW010024695">
    <property type="protein sequence ID" value="CAE8673780.1"/>
    <property type="molecule type" value="Genomic_DNA"/>
</dbReference>
<gene>
    <name evidence="2" type="ORF">PGLA2088_LOCUS18675</name>
</gene>
<comment type="caution">
    <text evidence="2">The sequence shown here is derived from an EMBL/GenBank/DDBJ whole genome shotgun (WGS) entry which is preliminary data.</text>
</comment>
<feature type="compositionally biased region" description="Basic and acidic residues" evidence="1">
    <location>
        <begin position="171"/>
        <end position="204"/>
    </location>
</feature>